<dbReference type="AlphaFoldDB" id="A0A4Q1K616"/>
<protein>
    <submittedName>
        <fullName evidence="9">MFS transporter</fullName>
    </submittedName>
</protein>
<feature type="transmembrane region" description="Helical" evidence="7">
    <location>
        <begin position="380"/>
        <end position="400"/>
    </location>
</feature>
<name>A0A4Q1K616_9FLAO</name>
<dbReference type="Proteomes" id="UP000290283">
    <property type="component" value="Unassembled WGS sequence"/>
</dbReference>
<keyword evidence="3" id="KW-1003">Cell membrane</keyword>
<keyword evidence="4 7" id="KW-0812">Transmembrane</keyword>
<keyword evidence="5 7" id="KW-1133">Transmembrane helix</keyword>
<comment type="caution">
    <text evidence="9">The sequence shown here is derived from an EMBL/GenBank/DDBJ whole genome shotgun (WGS) entry which is preliminary data.</text>
</comment>
<feature type="domain" description="Major facilitator superfamily (MFS) profile" evidence="8">
    <location>
        <begin position="18"/>
        <end position="405"/>
    </location>
</feature>
<feature type="transmembrane region" description="Helical" evidence="7">
    <location>
        <begin position="316"/>
        <end position="340"/>
    </location>
</feature>
<dbReference type="InterPro" id="IPR036259">
    <property type="entry name" value="MFS_trans_sf"/>
</dbReference>
<reference evidence="10" key="1">
    <citation type="submission" date="2019-01" db="EMBL/GenBank/DDBJ databases">
        <title>Cytophagaceae bacterium strain CAR-16.</title>
        <authorList>
            <person name="Chen W.-M."/>
        </authorList>
    </citation>
    <scope>NUCLEOTIDE SEQUENCE [LARGE SCALE GENOMIC DNA]</scope>
    <source>
        <strain evidence="10">LLJ-11</strain>
    </source>
</reference>
<evidence type="ECO:0000256" key="2">
    <source>
        <dbReference type="ARBA" id="ARBA00022448"/>
    </source>
</evidence>
<feature type="transmembrane region" description="Helical" evidence="7">
    <location>
        <begin position="20"/>
        <end position="40"/>
    </location>
</feature>
<dbReference type="OrthoDB" id="9788453at2"/>
<accession>A0A4Q1K616</accession>
<comment type="subcellular location">
    <subcellularLocation>
        <location evidence="1">Cell membrane</location>
        <topology evidence="1">Multi-pass membrane protein</topology>
    </subcellularLocation>
</comment>
<dbReference type="GO" id="GO:0005886">
    <property type="term" value="C:plasma membrane"/>
    <property type="evidence" value="ECO:0007669"/>
    <property type="project" value="UniProtKB-SubCell"/>
</dbReference>
<organism evidence="9 10">
    <name type="scientific">Flavobacterium amnicola</name>
    <dbReference type="NCBI Taxonomy" id="2506422"/>
    <lineage>
        <taxon>Bacteria</taxon>
        <taxon>Pseudomonadati</taxon>
        <taxon>Bacteroidota</taxon>
        <taxon>Flavobacteriia</taxon>
        <taxon>Flavobacteriales</taxon>
        <taxon>Flavobacteriaceae</taxon>
        <taxon>Flavobacterium</taxon>
    </lineage>
</organism>
<dbReference type="CDD" id="cd17329">
    <property type="entry name" value="MFS_MdtH_MDR_like"/>
    <property type="match status" value="1"/>
</dbReference>
<dbReference type="GO" id="GO:0022857">
    <property type="term" value="F:transmembrane transporter activity"/>
    <property type="evidence" value="ECO:0007669"/>
    <property type="project" value="InterPro"/>
</dbReference>
<feature type="transmembrane region" description="Helical" evidence="7">
    <location>
        <begin position="293"/>
        <end position="310"/>
    </location>
</feature>
<proteinExistence type="predicted"/>
<dbReference type="InterPro" id="IPR020846">
    <property type="entry name" value="MFS_dom"/>
</dbReference>
<feature type="transmembrane region" description="Helical" evidence="7">
    <location>
        <begin position="145"/>
        <end position="166"/>
    </location>
</feature>
<keyword evidence="2" id="KW-0813">Transport</keyword>
<evidence type="ECO:0000313" key="9">
    <source>
        <dbReference type="EMBL" id="RXR20614.1"/>
    </source>
</evidence>
<keyword evidence="6 7" id="KW-0472">Membrane</keyword>
<dbReference type="RefSeq" id="WP_129433653.1">
    <property type="nucleotide sequence ID" value="NZ_SBKO01000001.1"/>
</dbReference>
<feature type="transmembrane region" description="Helical" evidence="7">
    <location>
        <begin position="225"/>
        <end position="249"/>
    </location>
</feature>
<evidence type="ECO:0000259" key="8">
    <source>
        <dbReference type="PROSITE" id="PS50850"/>
    </source>
</evidence>
<keyword evidence="10" id="KW-1185">Reference proteome</keyword>
<evidence type="ECO:0000256" key="4">
    <source>
        <dbReference type="ARBA" id="ARBA00022692"/>
    </source>
</evidence>
<dbReference type="SUPFAM" id="SSF103473">
    <property type="entry name" value="MFS general substrate transporter"/>
    <property type="match status" value="1"/>
</dbReference>
<evidence type="ECO:0000313" key="10">
    <source>
        <dbReference type="Proteomes" id="UP000290283"/>
    </source>
</evidence>
<dbReference type="Gene3D" id="1.20.1250.20">
    <property type="entry name" value="MFS general substrate transporter like domains"/>
    <property type="match status" value="1"/>
</dbReference>
<feature type="transmembrane region" description="Helical" evidence="7">
    <location>
        <begin position="80"/>
        <end position="103"/>
    </location>
</feature>
<dbReference type="InterPro" id="IPR050171">
    <property type="entry name" value="MFS_Transporters"/>
</dbReference>
<feature type="transmembrane region" description="Helical" evidence="7">
    <location>
        <begin position="172"/>
        <end position="192"/>
    </location>
</feature>
<evidence type="ECO:0000256" key="1">
    <source>
        <dbReference type="ARBA" id="ARBA00004651"/>
    </source>
</evidence>
<feature type="transmembrane region" description="Helical" evidence="7">
    <location>
        <begin position="352"/>
        <end position="374"/>
    </location>
</feature>
<dbReference type="PROSITE" id="PS50850">
    <property type="entry name" value="MFS"/>
    <property type="match status" value="1"/>
</dbReference>
<evidence type="ECO:0000256" key="7">
    <source>
        <dbReference type="SAM" id="Phobius"/>
    </source>
</evidence>
<feature type="transmembrane region" description="Helical" evidence="7">
    <location>
        <begin position="47"/>
        <end position="68"/>
    </location>
</feature>
<gene>
    <name evidence="9" type="ORF">EQG63_01390</name>
</gene>
<dbReference type="PANTHER" id="PTHR23517:SF2">
    <property type="entry name" value="MULTIDRUG RESISTANCE PROTEIN MDTH"/>
    <property type="match status" value="1"/>
</dbReference>
<sequence>MKSYLNTYFDNFRGFSKEIWVLTLITYINRAGAMVMLFLTKYLHESLFFSLTEIGWMLVCIGVGALFGNWLGGKLTDITGFYTVMLSSLFLTGFGIIAIMFLYDFVEICIGLFLVTAIADTYKPAMYVAVSNFTNKKNRTRALTLVRLAVNLGIISGPIIAGLVIKKDNYDMLFWIDGITCILAITIFMLLIDESKMYKARKMIHRKNKKELNSKPASILNDSNFLIFLFASFLTAFLFFQLFTTIPLYNSEKLKLTELQIGLLLSLNGLLVFLFEMPLIGFLEKTEIDATKIILFGAAFMTSGFFFLLFSNSIVFLIISILLITIGQILLFSFSNTFAFTRAISGHEGKYMAFYAMSFSAAQILSPKIGLIVIDNYNYFSNWLLMSIIGLIGISLYYLLDKNIRQETTLKNLNQSIA</sequence>
<dbReference type="EMBL" id="SBKO01000001">
    <property type="protein sequence ID" value="RXR20614.1"/>
    <property type="molecule type" value="Genomic_DNA"/>
</dbReference>
<dbReference type="Pfam" id="PF07690">
    <property type="entry name" value="MFS_1"/>
    <property type="match status" value="1"/>
</dbReference>
<evidence type="ECO:0000256" key="3">
    <source>
        <dbReference type="ARBA" id="ARBA00022475"/>
    </source>
</evidence>
<dbReference type="PANTHER" id="PTHR23517">
    <property type="entry name" value="RESISTANCE PROTEIN MDTM, PUTATIVE-RELATED-RELATED"/>
    <property type="match status" value="1"/>
</dbReference>
<dbReference type="InterPro" id="IPR011701">
    <property type="entry name" value="MFS"/>
</dbReference>
<feature type="transmembrane region" description="Helical" evidence="7">
    <location>
        <begin position="261"/>
        <end position="281"/>
    </location>
</feature>
<evidence type="ECO:0000256" key="5">
    <source>
        <dbReference type="ARBA" id="ARBA00022989"/>
    </source>
</evidence>
<evidence type="ECO:0000256" key="6">
    <source>
        <dbReference type="ARBA" id="ARBA00023136"/>
    </source>
</evidence>